<name>A0A6J4MMT0_9HYPH</name>
<evidence type="ECO:0000313" key="2">
    <source>
        <dbReference type="EMBL" id="CAA9362410.1"/>
    </source>
</evidence>
<reference evidence="2" key="1">
    <citation type="submission" date="2020-02" db="EMBL/GenBank/DDBJ databases">
        <authorList>
            <person name="Meier V. D."/>
        </authorList>
    </citation>
    <scope>NUCLEOTIDE SEQUENCE</scope>
    <source>
        <strain evidence="2">AVDCRST_MAG90</strain>
    </source>
</reference>
<protein>
    <submittedName>
        <fullName evidence="2">Bll4831 protein</fullName>
    </submittedName>
</protein>
<accession>A0A6J4MMT0</accession>
<feature type="non-terminal residue" evidence="2">
    <location>
        <position position="1"/>
    </location>
</feature>
<gene>
    <name evidence="2" type="ORF">AVDCRST_MAG90-3106</name>
</gene>
<dbReference type="EMBL" id="CADCUC010000653">
    <property type="protein sequence ID" value="CAA9362410.1"/>
    <property type="molecule type" value="Genomic_DNA"/>
</dbReference>
<sequence>VRSRSRQGAHGSDRGRRRPYRDCRQGRGRPDQADQEGQRLPQRPPPLHLGRARRDRRGRPGPSFSQWGLGGAPRRGGGRRTSLRPAPM</sequence>
<organism evidence="2">
    <name type="scientific">uncultured Microvirga sp</name>
    <dbReference type="NCBI Taxonomy" id="412392"/>
    <lineage>
        <taxon>Bacteria</taxon>
        <taxon>Pseudomonadati</taxon>
        <taxon>Pseudomonadota</taxon>
        <taxon>Alphaproteobacteria</taxon>
        <taxon>Hyphomicrobiales</taxon>
        <taxon>Methylobacteriaceae</taxon>
        <taxon>Microvirga</taxon>
        <taxon>environmental samples</taxon>
    </lineage>
</organism>
<feature type="non-terminal residue" evidence="2">
    <location>
        <position position="88"/>
    </location>
</feature>
<dbReference type="AlphaFoldDB" id="A0A6J4MMT0"/>
<proteinExistence type="predicted"/>
<feature type="region of interest" description="Disordered" evidence="1">
    <location>
        <begin position="1"/>
        <end position="88"/>
    </location>
</feature>
<evidence type="ECO:0000256" key="1">
    <source>
        <dbReference type="SAM" id="MobiDB-lite"/>
    </source>
</evidence>
<feature type="compositionally biased region" description="Basic residues" evidence="1">
    <location>
        <begin position="50"/>
        <end position="59"/>
    </location>
</feature>
<feature type="compositionally biased region" description="Basic and acidic residues" evidence="1">
    <location>
        <begin position="20"/>
        <end position="32"/>
    </location>
</feature>